<organism evidence="2">
    <name type="scientific">marine sediment metagenome</name>
    <dbReference type="NCBI Taxonomy" id="412755"/>
    <lineage>
        <taxon>unclassified sequences</taxon>
        <taxon>metagenomes</taxon>
        <taxon>ecological metagenomes</taxon>
    </lineage>
</organism>
<comment type="caution">
    <text evidence="2">The sequence shown here is derived from an EMBL/GenBank/DDBJ whole genome shotgun (WGS) entry which is preliminary data.</text>
</comment>
<sequence>VEGGIALKKTKATTYQKEGVTKERVSKIKEEEIVPLAPITSQEPKIIHQEERVSVSKTKTPRRSFILSPGIFKQKGVIKSETPVARITTPKKKGGSHTVHYSELRTPVPGGMMGEGFIDLTKLGPASKGAIPYQNIPPQKSEQGTQRSPSLKSGGVAKQKKERGPKLDGNTVDLRNTNT</sequence>
<feature type="non-terminal residue" evidence="2">
    <location>
        <position position="1"/>
    </location>
</feature>
<accession>A0A0F9ALB8</accession>
<protein>
    <submittedName>
        <fullName evidence="2">Uncharacterized protein</fullName>
    </submittedName>
</protein>
<name>A0A0F9ALB8_9ZZZZ</name>
<dbReference type="AlphaFoldDB" id="A0A0F9ALB8"/>
<evidence type="ECO:0000256" key="1">
    <source>
        <dbReference type="SAM" id="MobiDB-lite"/>
    </source>
</evidence>
<dbReference type="EMBL" id="LAZR01042085">
    <property type="protein sequence ID" value="KKL10379.1"/>
    <property type="molecule type" value="Genomic_DNA"/>
</dbReference>
<feature type="region of interest" description="Disordered" evidence="1">
    <location>
        <begin position="128"/>
        <end position="179"/>
    </location>
</feature>
<proteinExistence type="predicted"/>
<feature type="region of interest" description="Disordered" evidence="1">
    <location>
        <begin position="83"/>
        <end position="107"/>
    </location>
</feature>
<gene>
    <name evidence="2" type="ORF">LCGC14_2556450</name>
</gene>
<evidence type="ECO:0000313" key="2">
    <source>
        <dbReference type="EMBL" id="KKL10379.1"/>
    </source>
</evidence>
<reference evidence="2" key="1">
    <citation type="journal article" date="2015" name="Nature">
        <title>Complex archaea that bridge the gap between prokaryotes and eukaryotes.</title>
        <authorList>
            <person name="Spang A."/>
            <person name="Saw J.H."/>
            <person name="Jorgensen S.L."/>
            <person name="Zaremba-Niedzwiedzka K."/>
            <person name="Martijn J."/>
            <person name="Lind A.E."/>
            <person name="van Eijk R."/>
            <person name="Schleper C."/>
            <person name="Guy L."/>
            <person name="Ettema T.J."/>
        </authorList>
    </citation>
    <scope>NUCLEOTIDE SEQUENCE</scope>
</reference>
<feature type="compositionally biased region" description="Polar residues" evidence="1">
    <location>
        <begin position="136"/>
        <end position="151"/>
    </location>
</feature>